<dbReference type="EMBL" id="SUYD01000008">
    <property type="protein sequence ID" value="MBE6266232.1"/>
    <property type="molecule type" value="Genomic_DNA"/>
</dbReference>
<dbReference type="SUPFAM" id="SSF52540">
    <property type="entry name" value="P-loop containing nucleoside triphosphate hydrolases"/>
    <property type="match status" value="1"/>
</dbReference>
<dbReference type="InterPro" id="IPR007936">
    <property type="entry name" value="VapE-like_dom"/>
</dbReference>
<protein>
    <recommendedName>
        <fullName evidence="5">Virulence-associated protein E</fullName>
    </recommendedName>
</protein>
<gene>
    <name evidence="3" type="ORF">E7102_07165</name>
</gene>
<comment type="caution">
    <text evidence="3">The sequence shown here is derived from an EMBL/GenBank/DDBJ whole genome shotgun (WGS) entry which is preliminary data.</text>
</comment>
<sequence>MMPKVTIIKNYRNKETLRTSELQELASMMRSGEYQEQVSEFRHVYPLADFKSRHADGTLDSLPEWTKNLPRICFALEQEHRNHERITKQYNGLVLLEVNNLTGHDEAAAVRRGASEMPQTLMAFVGADGGSVKIVCRGELFSGSLPENQAEITLFHENLYERARLIYNGQLGVTIEKLEPLTQRICYMSYDPELTYNPMATPIYAKAEKPTEAIAHTTSQLEQTEGQYGIERYQQMHTVFEFNLSKAYDDTVGIADKDERRHATLSRLAQYCMETGLSMGPAMRQAMMKTPFWEEKELVKKVFENAYREELVEKYMQRKGIQRTKNIPQETLLTMKINLFLNSNYELRKNVMRGVAEYRMRTGVGFSFQDLTEEARNSITMRAMEQGIKCWDKDIRRYVNSDDIERYDPMNDFLEHLPQWDGRDRITPLAHRIPTQWQAFPHLFNIWMRSMVAMWLGKGQLTGNALVPLLIGRQGCGKSSFCRILLPRELQDYYNDRINFKNEQDLNLGLSSFGLINLDEFDKITQRQQIVLKYLVSTADLKYRPPYGKAYTSNRRYASFIGTTNEQTPLTDPSGSRRFLCVSIDGDIDFETPVDHQQLYAQLMYEIQHGERYWLSKDEERALMEHNLAYQRLNGLGEMLMSLIAKPRSNEDGEWLSLKDLSALLKKHFKGYKEDTTAFQKIGSYLRRPEYKFQSRHTNNGTLYLIKRRV</sequence>
<dbReference type="Pfam" id="PF05272">
    <property type="entry name" value="VapE-like_dom"/>
    <property type="match status" value="1"/>
</dbReference>
<organism evidence="3 4">
    <name type="scientific">Xylanibacter ruminicola</name>
    <name type="common">Prevotella ruminicola</name>
    <dbReference type="NCBI Taxonomy" id="839"/>
    <lineage>
        <taxon>Bacteria</taxon>
        <taxon>Pseudomonadati</taxon>
        <taxon>Bacteroidota</taxon>
        <taxon>Bacteroidia</taxon>
        <taxon>Bacteroidales</taxon>
        <taxon>Prevotellaceae</taxon>
        <taxon>Xylanibacter</taxon>
    </lineage>
</organism>
<accession>A0A928BSK8</accession>
<feature type="domain" description="Virulence-associated protein E-like" evidence="1">
    <location>
        <begin position="414"/>
        <end position="630"/>
    </location>
</feature>
<name>A0A928BSK8_XYLRU</name>
<dbReference type="PANTHER" id="PTHR34985">
    <property type="entry name" value="SLR0554 PROTEIN"/>
    <property type="match status" value="1"/>
</dbReference>
<dbReference type="AlphaFoldDB" id="A0A928BSK8"/>
<feature type="domain" description="BT4734-like N-terminal" evidence="2">
    <location>
        <begin position="66"/>
        <end position="196"/>
    </location>
</feature>
<dbReference type="InterPro" id="IPR014907">
    <property type="entry name" value="BT4734-like_N"/>
</dbReference>
<proteinExistence type="predicted"/>
<evidence type="ECO:0000313" key="3">
    <source>
        <dbReference type="EMBL" id="MBE6266232.1"/>
    </source>
</evidence>
<dbReference type="Proteomes" id="UP000763088">
    <property type="component" value="Unassembled WGS sequence"/>
</dbReference>
<evidence type="ECO:0000313" key="4">
    <source>
        <dbReference type="Proteomes" id="UP000763088"/>
    </source>
</evidence>
<evidence type="ECO:0000259" key="1">
    <source>
        <dbReference type="Pfam" id="PF05272"/>
    </source>
</evidence>
<dbReference type="InterPro" id="IPR027417">
    <property type="entry name" value="P-loop_NTPase"/>
</dbReference>
<reference evidence="3" key="1">
    <citation type="submission" date="2019-04" db="EMBL/GenBank/DDBJ databases">
        <title>Evolution of Biomass-Degrading Anaerobic Consortia Revealed by Metagenomics.</title>
        <authorList>
            <person name="Peng X."/>
        </authorList>
    </citation>
    <scope>NUCLEOTIDE SEQUENCE</scope>
    <source>
        <strain evidence="3">SIG141</strain>
    </source>
</reference>
<evidence type="ECO:0000259" key="2">
    <source>
        <dbReference type="Pfam" id="PF08800"/>
    </source>
</evidence>
<evidence type="ECO:0008006" key="5">
    <source>
        <dbReference type="Google" id="ProtNLM"/>
    </source>
</evidence>
<dbReference type="PANTHER" id="PTHR34985:SF1">
    <property type="entry name" value="SLR0554 PROTEIN"/>
    <property type="match status" value="1"/>
</dbReference>
<dbReference type="Pfam" id="PF08800">
    <property type="entry name" value="BT4734-like_N"/>
    <property type="match status" value="1"/>
</dbReference>